<organism evidence="2 3">
    <name type="scientific">Paraburkholderia phenazinium</name>
    <dbReference type="NCBI Taxonomy" id="60549"/>
    <lineage>
        <taxon>Bacteria</taxon>
        <taxon>Pseudomonadati</taxon>
        <taxon>Pseudomonadota</taxon>
        <taxon>Betaproteobacteria</taxon>
        <taxon>Burkholderiales</taxon>
        <taxon>Burkholderiaceae</taxon>
        <taxon>Paraburkholderia</taxon>
    </lineage>
</organism>
<proteinExistence type="predicted"/>
<accession>A0A1N6LGE5</accession>
<dbReference type="InterPro" id="IPR021267">
    <property type="entry name" value="DUF2844"/>
</dbReference>
<gene>
    <name evidence="2" type="ORF">SAMN05444165_7151</name>
</gene>
<evidence type="ECO:0000256" key="1">
    <source>
        <dbReference type="SAM" id="SignalP"/>
    </source>
</evidence>
<dbReference type="AlphaFoldDB" id="A0A1N6LGE5"/>
<sequence>MKFVKIALAIATLLPLASYATLGGAPGAASSAPKGLRSMLQTTAAYSVHASVDADGVTVREYTLPDNVVFAVTWQGPVRPDMSALLGSYFQRFVSAGEGRAHGTGPMIERSGDLVIQSAGRPGNFFGKAYVPRLVPAGVNADDLQ</sequence>
<evidence type="ECO:0000313" key="2">
    <source>
        <dbReference type="EMBL" id="SIO67823.1"/>
    </source>
</evidence>
<keyword evidence="1" id="KW-0732">Signal</keyword>
<reference evidence="2 3" key="1">
    <citation type="submission" date="2016-11" db="EMBL/GenBank/DDBJ databases">
        <authorList>
            <person name="Jaros S."/>
            <person name="Januszkiewicz K."/>
            <person name="Wedrychowicz H."/>
        </authorList>
    </citation>
    <scope>NUCLEOTIDE SEQUENCE [LARGE SCALE GENOMIC DNA]</scope>
    <source>
        <strain evidence="2 3">GAS95</strain>
    </source>
</reference>
<name>A0A1N6LGE5_9BURK</name>
<evidence type="ECO:0008006" key="4">
    <source>
        <dbReference type="Google" id="ProtNLM"/>
    </source>
</evidence>
<dbReference type="EMBL" id="FSRU01000003">
    <property type="protein sequence ID" value="SIO67823.1"/>
    <property type="molecule type" value="Genomic_DNA"/>
</dbReference>
<evidence type="ECO:0000313" key="3">
    <source>
        <dbReference type="Proteomes" id="UP000185151"/>
    </source>
</evidence>
<keyword evidence="3" id="KW-1185">Reference proteome</keyword>
<feature type="chain" id="PRO_5012613614" description="DUF2844 domain-containing protein" evidence="1">
    <location>
        <begin position="21"/>
        <end position="145"/>
    </location>
</feature>
<dbReference type="OrthoDB" id="7561239at2"/>
<feature type="signal peptide" evidence="1">
    <location>
        <begin position="1"/>
        <end position="20"/>
    </location>
</feature>
<dbReference type="RefSeq" id="WP_074302117.1">
    <property type="nucleotide sequence ID" value="NZ_FSRU01000003.1"/>
</dbReference>
<dbReference type="Proteomes" id="UP000185151">
    <property type="component" value="Unassembled WGS sequence"/>
</dbReference>
<protein>
    <recommendedName>
        <fullName evidence="4">DUF2844 domain-containing protein</fullName>
    </recommendedName>
</protein>
<dbReference type="Pfam" id="PF11005">
    <property type="entry name" value="DUF2844"/>
    <property type="match status" value="1"/>
</dbReference>